<dbReference type="AlphaFoldDB" id="A0A1Y1UHS0"/>
<evidence type="ECO:0000259" key="3">
    <source>
        <dbReference type="Pfam" id="PF25581"/>
    </source>
</evidence>
<feature type="signal peptide" evidence="1">
    <location>
        <begin position="1"/>
        <end position="23"/>
    </location>
</feature>
<feature type="domain" description="AsqO/PenF-like C-terminal" evidence="3">
    <location>
        <begin position="241"/>
        <end position="369"/>
    </location>
</feature>
<dbReference type="STRING" id="4999.A0A1Y1UHS0"/>
<feature type="chain" id="PRO_5013231479" description="Hydroxyneurosporene synthase" evidence="1">
    <location>
        <begin position="24"/>
        <end position="372"/>
    </location>
</feature>
<proteinExistence type="predicted"/>
<dbReference type="Proteomes" id="UP000193218">
    <property type="component" value="Unassembled WGS sequence"/>
</dbReference>
<dbReference type="GeneID" id="33557267"/>
<dbReference type="SUPFAM" id="SSF159245">
    <property type="entry name" value="AttH-like"/>
    <property type="match status" value="1"/>
</dbReference>
<feature type="domain" description="Diels-Alderase N-terminal" evidence="2">
    <location>
        <begin position="33"/>
        <end position="234"/>
    </location>
</feature>
<gene>
    <name evidence="4" type="ORF">BD324DRAFT_622294</name>
</gene>
<dbReference type="EMBL" id="NBSH01000005">
    <property type="protein sequence ID" value="ORX37539.1"/>
    <property type="molecule type" value="Genomic_DNA"/>
</dbReference>
<evidence type="ECO:0008006" key="6">
    <source>
        <dbReference type="Google" id="ProtNLM"/>
    </source>
</evidence>
<dbReference type="InParanoid" id="A0A1Y1UHS0"/>
<evidence type="ECO:0000313" key="4">
    <source>
        <dbReference type="EMBL" id="ORX37539.1"/>
    </source>
</evidence>
<keyword evidence="1" id="KW-0732">Signal</keyword>
<protein>
    <recommendedName>
        <fullName evidence="6">Hydroxyneurosporene synthase</fullName>
    </recommendedName>
</protein>
<dbReference type="Pfam" id="PF25581">
    <property type="entry name" value="AsqO_C"/>
    <property type="match status" value="1"/>
</dbReference>
<name>A0A1Y1UHS0_9TREE</name>
<dbReference type="InterPro" id="IPR057722">
    <property type="entry name" value="AsqO/PenF-like_C"/>
</dbReference>
<evidence type="ECO:0000256" key="1">
    <source>
        <dbReference type="SAM" id="SignalP"/>
    </source>
</evidence>
<reference evidence="4 5" key="1">
    <citation type="submission" date="2017-03" db="EMBL/GenBank/DDBJ databases">
        <title>Widespread Adenine N6-methylation of Active Genes in Fungi.</title>
        <authorList>
            <consortium name="DOE Joint Genome Institute"/>
            <person name="Mondo S.J."/>
            <person name="Dannebaum R.O."/>
            <person name="Kuo R.C."/>
            <person name="Louie K.B."/>
            <person name="Bewick A.J."/>
            <person name="Labutti K."/>
            <person name="Haridas S."/>
            <person name="Kuo A."/>
            <person name="Salamov A."/>
            <person name="Ahrendt S.R."/>
            <person name="Lau R."/>
            <person name="Bowen B.P."/>
            <person name="Lipzen A."/>
            <person name="Sullivan W."/>
            <person name="Andreopoulos W.B."/>
            <person name="Clum A."/>
            <person name="Lindquist E."/>
            <person name="Daum C."/>
            <person name="Northen T.R."/>
            <person name="Ramamoorthy G."/>
            <person name="Schmitz R.J."/>
            <person name="Gryganskyi A."/>
            <person name="Culley D."/>
            <person name="Magnuson J."/>
            <person name="James T.Y."/>
            <person name="O'Malley M.A."/>
            <person name="Stajich J.E."/>
            <person name="Spatafora J.W."/>
            <person name="Visel A."/>
            <person name="Grigoriev I.V."/>
        </authorList>
    </citation>
    <scope>NUCLEOTIDE SEQUENCE [LARGE SCALE GENOMIC DNA]</scope>
    <source>
        <strain evidence="4 5">NRRL Y-17943</strain>
    </source>
</reference>
<organism evidence="4 5">
    <name type="scientific">Kockovaella imperatae</name>
    <dbReference type="NCBI Taxonomy" id="4999"/>
    <lineage>
        <taxon>Eukaryota</taxon>
        <taxon>Fungi</taxon>
        <taxon>Dikarya</taxon>
        <taxon>Basidiomycota</taxon>
        <taxon>Agaricomycotina</taxon>
        <taxon>Tremellomycetes</taxon>
        <taxon>Tremellales</taxon>
        <taxon>Cuniculitremaceae</taxon>
        <taxon>Kockovaella</taxon>
    </lineage>
</organism>
<evidence type="ECO:0000259" key="2">
    <source>
        <dbReference type="Pfam" id="PF24137"/>
    </source>
</evidence>
<accession>A0A1Y1UHS0</accession>
<dbReference type="RefSeq" id="XP_021871526.1">
    <property type="nucleotide sequence ID" value="XM_022015458.1"/>
</dbReference>
<comment type="caution">
    <text evidence="4">The sequence shown here is derived from an EMBL/GenBank/DDBJ whole genome shotgun (WGS) entry which is preliminary data.</text>
</comment>
<keyword evidence="5" id="KW-1185">Reference proteome</keyword>
<evidence type="ECO:0000313" key="5">
    <source>
        <dbReference type="Proteomes" id="UP000193218"/>
    </source>
</evidence>
<dbReference type="OrthoDB" id="5344254at2759"/>
<sequence length="372" mass="40207">MATFSPKLFITTFLAILASRINGKIINVPPHPSEQPTKAEMTLRPDSLDAPKLDHVEDQFYEWWYFDVISDKDGQYTSLDVVFYTSTTTGFDILGPSVPLANPSVDLIQVTVGFANGSVYNAYLNGSQATFIMHGDGVTGIYPSPRAMFNTASDLSSASVVLNAPEVGFEGVLHLTSTAPPHGPCDAAHPGISLELMPHVGWVNAFPDAIARASITVNGEQLVIEGRGYHDKNWGDRAFSKSLDTWYWGHATLGDYSIVFFDTLDYAGVGRSSSYVAKDGKILVSQCKGVVARPFGNGATYPPRMMDPEPLGLHLTIDTPDGHINATLTKVHTVLGLGLGPYHRWLDKIAGTVGGGEELYGLASFEQFAFSS</sequence>
<dbReference type="Pfam" id="PF24137">
    <property type="entry name" value="DA_N"/>
    <property type="match status" value="1"/>
</dbReference>
<dbReference type="InterPro" id="IPR056402">
    <property type="entry name" value="DA_N"/>
</dbReference>